<sequence length="142" mass="15757">MYLGKLQEKMFNLTGIWVTLSKITQILHQKLGLSLLVSQALDCRQCPVAQAAFVAAVHQIPADYLVFIDESGVKNMDVWQTRGWEKRGSAGACDLRNQENDHWTILPAVSEGGMIAAITEKGPVECVHVEVFLKRQLVSGLH</sequence>
<organism evidence="2 3">
    <name type="scientific">Cronartium quercuum f. sp. fusiforme G11</name>
    <dbReference type="NCBI Taxonomy" id="708437"/>
    <lineage>
        <taxon>Eukaryota</taxon>
        <taxon>Fungi</taxon>
        <taxon>Dikarya</taxon>
        <taxon>Basidiomycota</taxon>
        <taxon>Pucciniomycotina</taxon>
        <taxon>Pucciniomycetes</taxon>
        <taxon>Pucciniales</taxon>
        <taxon>Coleosporiaceae</taxon>
        <taxon>Cronartium</taxon>
    </lineage>
</organism>
<evidence type="ECO:0000313" key="2">
    <source>
        <dbReference type="EMBL" id="KAG0139275.1"/>
    </source>
</evidence>
<proteinExistence type="predicted"/>
<dbReference type="PANTHER" id="PTHR46564:SF1">
    <property type="entry name" value="TRANSPOSASE"/>
    <property type="match status" value="1"/>
</dbReference>
<dbReference type="PANTHER" id="PTHR46564">
    <property type="entry name" value="TRANSPOSASE"/>
    <property type="match status" value="1"/>
</dbReference>
<dbReference type="EMBL" id="MU167657">
    <property type="protein sequence ID" value="KAG0139275.1"/>
    <property type="molecule type" value="Genomic_DNA"/>
</dbReference>
<keyword evidence="3" id="KW-1185">Reference proteome</keyword>
<dbReference type="InterPro" id="IPR038717">
    <property type="entry name" value="Tc1-like_DDE_dom"/>
</dbReference>
<feature type="domain" description="Tc1-like transposase DDE" evidence="1">
    <location>
        <begin position="65"/>
        <end position="137"/>
    </location>
</feature>
<feature type="non-terminal residue" evidence="2">
    <location>
        <position position="142"/>
    </location>
</feature>
<evidence type="ECO:0000313" key="3">
    <source>
        <dbReference type="Proteomes" id="UP000886653"/>
    </source>
</evidence>
<dbReference type="Proteomes" id="UP000886653">
    <property type="component" value="Unassembled WGS sequence"/>
</dbReference>
<name>A0A9P6N531_9BASI</name>
<comment type="caution">
    <text evidence="2">The sequence shown here is derived from an EMBL/GenBank/DDBJ whole genome shotgun (WGS) entry which is preliminary data.</text>
</comment>
<protein>
    <recommendedName>
        <fullName evidence="1">Tc1-like transposase DDE domain-containing protein</fullName>
    </recommendedName>
</protein>
<dbReference type="Pfam" id="PF13358">
    <property type="entry name" value="DDE_3"/>
    <property type="match status" value="1"/>
</dbReference>
<dbReference type="AlphaFoldDB" id="A0A9P6N531"/>
<evidence type="ECO:0000259" key="1">
    <source>
        <dbReference type="Pfam" id="PF13358"/>
    </source>
</evidence>
<accession>A0A9P6N531</accession>
<reference evidence="2" key="1">
    <citation type="submission" date="2013-11" db="EMBL/GenBank/DDBJ databases">
        <title>Genome sequence of the fusiform rust pathogen reveals effectors for host alternation and coevolution with pine.</title>
        <authorList>
            <consortium name="DOE Joint Genome Institute"/>
            <person name="Smith K."/>
            <person name="Pendleton A."/>
            <person name="Kubisiak T."/>
            <person name="Anderson C."/>
            <person name="Salamov A."/>
            <person name="Aerts A."/>
            <person name="Riley R."/>
            <person name="Clum A."/>
            <person name="Lindquist E."/>
            <person name="Ence D."/>
            <person name="Campbell M."/>
            <person name="Kronenberg Z."/>
            <person name="Feau N."/>
            <person name="Dhillon B."/>
            <person name="Hamelin R."/>
            <person name="Burleigh J."/>
            <person name="Smith J."/>
            <person name="Yandell M."/>
            <person name="Nelson C."/>
            <person name="Grigoriev I."/>
            <person name="Davis J."/>
        </authorList>
    </citation>
    <scope>NUCLEOTIDE SEQUENCE</scope>
    <source>
        <strain evidence="2">G11</strain>
    </source>
</reference>
<dbReference type="OrthoDB" id="2647846at2759"/>
<gene>
    <name evidence="2" type="ORF">CROQUDRAFT_700304</name>
</gene>